<evidence type="ECO:0000313" key="3">
    <source>
        <dbReference type="Proteomes" id="UP000233551"/>
    </source>
</evidence>
<evidence type="ECO:0000313" key="2">
    <source>
        <dbReference type="EMBL" id="PKI46220.1"/>
    </source>
</evidence>
<proteinExistence type="predicted"/>
<feature type="domain" description="Reverse transcriptase Ty1/copia-type" evidence="1">
    <location>
        <begin position="101"/>
        <end position="209"/>
    </location>
</feature>
<evidence type="ECO:0000259" key="1">
    <source>
        <dbReference type="Pfam" id="PF07727"/>
    </source>
</evidence>
<dbReference type="STRING" id="22663.A0A2I0IRB9"/>
<organism evidence="2 3">
    <name type="scientific">Punica granatum</name>
    <name type="common">Pomegranate</name>
    <dbReference type="NCBI Taxonomy" id="22663"/>
    <lineage>
        <taxon>Eukaryota</taxon>
        <taxon>Viridiplantae</taxon>
        <taxon>Streptophyta</taxon>
        <taxon>Embryophyta</taxon>
        <taxon>Tracheophyta</taxon>
        <taxon>Spermatophyta</taxon>
        <taxon>Magnoliopsida</taxon>
        <taxon>eudicotyledons</taxon>
        <taxon>Gunneridae</taxon>
        <taxon>Pentapetalae</taxon>
        <taxon>rosids</taxon>
        <taxon>malvids</taxon>
        <taxon>Myrtales</taxon>
        <taxon>Lythraceae</taxon>
        <taxon>Punica</taxon>
    </lineage>
</organism>
<dbReference type="InterPro" id="IPR013103">
    <property type="entry name" value="RVT_2"/>
</dbReference>
<gene>
    <name evidence="2" type="ORF">CRG98_033392</name>
</gene>
<reference evidence="2 3" key="1">
    <citation type="submission" date="2017-11" db="EMBL/GenBank/DDBJ databases">
        <title>De-novo sequencing of pomegranate (Punica granatum L.) genome.</title>
        <authorList>
            <person name="Akparov Z."/>
            <person name="Amiraslanov A."/>
            <person name="Hajiyeva S."/>
            <person name="Abbasov M."/>
            <person name="Kaur K."/>
            <person name="Hamwieh A."/>
            <person name="Solovyev V."/>
            <person name="Salamov A."/>
            <person name="Braich B."/>
            <person name="Kosarev P."/>
            <person name="Mahmoud A."/>
            <person name="Hajiyev E."/>
            <person name="Babayeva S."/>
            <person name="Izzatullayeva V."/>
            <person name="Mammadov A."/>
            <person name="Mammadov A."/>
            <person name="Sharifova S."/>
            <person name="Ojaghi J."/>
            <person name="Eynullazada K."/>
            <person name="Bayramov B."/>
            <person name="Abdulazimova A."/>
            <person name="Shahmuradov I."/>
        </authorList>
    </citation>
    <scope>NUCLEOTIDE SEQUENCE [LARGE SCALE GENOMIC DNA]</scope>
    <source>
        <strain evidence="3">cv. AG2017</strain>
        <tissue evidence="2">Leaf</tissue>
    </source>
</reference>
<dbReference type="Proteomes" id="UP000233551">
    <property type="component" value="Unassembled WGS sequence"/>
</dbReference>
<keyword evidence="3" id="KW-1185">Reference proteome</keyword>
<dbReference type="Pfam" id="PF07727">
    <property type="entry name" value="RVT_2"/>
    <property type="match status" value="1"/>
</dbReference>
<dbReference type="EMBL" id="PGOL01002661">
    <property type="protein sequence ID" value="PKI46220.1"/>
    <property type="molecule type" value="Genomic_DNA"/>
</dbReference>
<accession>A0A2I0IRB9</accession>
<sequence length="214" mass="24550">MKLELREVLPQNDIDQSTGEVVEQVLQGVVGQSSVQVTQKPRRSSRIRREPERYEFLVTQDNDVLLIDNDEPTTYAEAVIGPDSEKWLEAMKSEMESMYTNQVWTLVYPPEGIKPIGCKCVFKKKTDMDGNVITFKGRLVAKGFRRVHGVDYDETISPVAMLKSIRILLVIAAYYDYEIWQMDVKTAFLNGKFLEDVYMTQPEGFVDPQSARKI</sequence>
<dbReference type="AlphaFoldDB" id="A0A2I0IRB9"/>
<comment type="caution">
    <text evidence="2">The sequence shown here is derived from an EMBL/GenBank/DDBJ whole genome shotgun (WGS) entry which is preliminary data.</text>
</comment>
<name>A0A2I0IRB9_PUNGR</name>
<feature type="non-terminal residue" evidence="2">
    <location>
        <position position="214"/>
    </location>
</feature>
<protein>
    <recommendedName>
        <fullName evidence="1">Reverse transcriptase Ty1/copia-type domain-containing protein</fullName>
    </recommendedName>
</protein>